<accession>A0ABV2ASA8</accession>
<evidence type="ECO:0000313" key="1">
    <source>
        <dbReference type="EMBL" id="MES1922549.1"/>
    </source>
</evidence>
<keyword evidence="2" id="KW-1185">Reference proteome</keyword>
<dbReference type="Proteomes" id="UP001439008">
    <property type="component" value="Unassembled WGS sequence"/>
</dbReference>
<protein>
    <submittedName>
        <fullName evidence="1">Uncharacterized protein</fullName>
    </submittedName>
</protein>
<evidence type="ECO:0000313" key="2">
    <source>
        <dbReference type="Proteomes" id="UP001439008"/>
    </source>
</evidence>
<dbReference type="EMBL" id="JBDODL010003071">
    <property type="protein sequence ID" value="MES1922549.1"/>
    <property type="molecule type" value="Genomic_DNA"/>
</dbReference>
<sequence length="238" mass="26869">MTEEEAREKALNDFIEATETAQQSSYVENLSAIQRERGAMRMFTSYMSSPIMYQQKLMSASRNIANGRGSAYDVKRFLMFAITQPLMYQLAQTGFSVFGDDDEDRLLKTLGKGALLGTLQGLPIASKGLEYIYTSVVDKENWNPYTKRFEPIPNLRIIPEPLMLAGKASNEFAKNGLSTKFYDHMFTLATTATASFGIPLRNLKKITYDNFMRATGNLEVEDWREILGYTKTQLGLKG</sequence>
<name>A0ABV2ASA8_9EUKA</name>
<reference evidence="1 2" key="1">
    <citation type="journal article" date="2024" name="BMC Biol.">
        <title>Comparative genomics of Ascetosporea gives new insight into the evolutionary basis for animal parasitism in Rhizaria.</title>
        <authorList>
            <person name="Hiltunen Thoren M."/>
            <person name="Onut-Brannstrom I."/>
            <person name="Alfjorden A."/>
            <person name="Peckova H."/>
            <person name="Swords F."/>
            <person name="Hooper C."/>
            <person name="Holzer A.S."/>
            <person name="Bass D."/>
            <person name="Burki F."/>
        </authorList>
    </citation>
    <scope>NUCLEOTIDE SEQUENCE [LARGE SCALE GENOMIC DNA]</scope>
    <source>
        <strain evidence="1">20-A016</strain>
    </source>
</reference>
<comment type="caution">
    <text evidence="1">The sequence shown here is derived from an EMBL/GenBank/DDBJ whole genome shotgun (WGS) entry which is preliminary data.</text>
</comment>
<organism evidence="1 2">
    <name type="scientific">Bonamia ostreae</name>
    <dbReference type="NCBI Taxonomy" id="126728"/>
    <lineage>
        <taxon>Eukaryota</taxon>
        <taxon>Sar</taxon>
        <taxon>Rhizaria</taxon>
        <taxon>Endomyxa</taxon>
        <taxon>Ascetosporea</taxon>
        <taxon>Haplosporida</taxon>
        <taxon>Bonamia</taxon>
    </lineage>
</organism>
<proteinExistence type="predicted"/>
<gene>
    <name evidence="1" type="ORF">MHBO_004064</name>
</gene>